<reference evidence="1 2" key="1">
    <citation type="submission" date="2017-11" db="EMBL/GenBank/DDBJ databases">
        <authorList>
            <person name="Blom J."/>
        </authorList>
    </citation>
    <scope>NUCLEOTIDE SEQUENCE [LARGE SCALE GENOMIC DNA]</scope>
    <source>
        <strain evidence="1 2">CFBP3846</strain>
    </source>
</reference>
<keyword evidence="2" id="KW-1185">Reference proteome</keyword>
<accession>A0ABY1U9M2</accession>
<gene>
    <name evidence="1" type="ORF">CFBP3846_03621</name>
</gene>
<name>A0ABY1U9M2_PSESX</name>
<proteinExistence type="predicted"/>
<dbReference type="EMBL" id="LT963402">
    <property type="protein sequence ID" value="SOS28029.1"/>
    <property type="molecule type" value="Genomic_DNA"/>
</dbReference>
<evidence type="ECO:0008006" key="3">
    <source>
        <dbReference type="Google" id="ProtNLM"/>
    </source>
</evidence>
<organism evidence="1 2">
    <name type="scientific">Pseudomonas syringae pv. avii</name>
    <dbReference type="NCBI Taxonomy" id="663959"/>
    <lineage>
        <taxon>Bacteria</taxon>
        <taxon>Pseudomonadati</taxon>
        <taxon>Pseudomonadota</taxon>
        <taxon>Gammaproteobacteria</taxon>
        <taxon>Pseudomonadales</taxon>
        <taxon>Pseudomonadaceae</taxon>
        <taxon>Pseudomonas</taxon>
        <taxon>Pseudomonas syringae</taxon>
    </lineage>
</organism>
<protein>
    <recommendedName>
        <fullName evidence="3">Phage tail protein</fullName>
    </recommendedName>
</protein>
<dbReference type="Proteomes" id="UP000239665">
    <property type="component" value="Chromosome 1"/>
</dbReference>
<dbReference type="RefSeq" id="WP_060412363.1">
    <property type="nucleotide sequence ID" value="NZ_LIIJ01000052.1"/>
</dbReference>
<evidence type="ECO:0000313" key="2">
    <source>
        <dbReference type="Proteomes" id="UP000239665"/>
    </source>
</evidence>
<evidence type="ECO:0000313" key="1">
    <source>
        <dbReference type="EMBL" id="SOS28029.1"/>
    </source>
</evidence>
<sequence>MSNIDWSQLITKAMKDAAAAALHLSEMKAELATRNTSAALQITRIQDRIDTIGYGIESGEADEADEAEMAALALVLPKWKSYKFSLGKVTAQASWPSAPKWPVAPPIPEISASPMRGAFDAV</sequence>